<name>A0A9W7MHL6_HIBTR</name>
<evidence type="ECO:0000313" key="4">
    <source>
        <dbReference type="Proteomes" id="UP001165190"/>
    </source>
</evidence>
<dbReference type="SUPFAM" id="SSF53756">
    <property type="entry name" value="UDP-Glycosyltransferase/glycogen phosphorylase"/>
    <property type="match status" value="1"/>
</dbReference>
<protein>
    <submittedName>
        <fullName evidence="3">Uncharacterized protein</fullName>
    </submittedName>
</protein>
<dbReference type="PANTHER" id="PTHR48048">
    <property type="entry name" value="GLYCOSYLTRANSFERASE"/>
    <property type="match status" value="1"/>
</dbReference>
<dbReference type="EMBL" id="BSYR01000040">
    <property type="protein sequence ID" value="GMJ04643.1"/>
    <property type="molecule type" value="Genomic_DNA"/>
</dbReference>
<evidence type="ECO:0000256" key="1">
    <source>
        <dbReference type="ARBA" id="ARBA00009995"/>
    </source>
</evidence>
<organism evidence="3 4">
    <name type="scientific">Hibiscus trionum</name>
    <name type="common">Flower of an hour</name>
    <dbReference type="NCBI Taxonomy" id="183268"/>
    <lineage>
        <taxon>Eukaryota</taxon>
        <taxon>Viridiplantae</taxon>
        <taxon>Streptophyta</taxon>
        <taxon>Embryophyta</taxon>
        <taxon>Tracheophyta</taxon>
        <taxon>Spermatophyta</taxon>
        <taxon>Magnoliopsida</taxon>
        <taxon>eudicotyledons</taxon>
        <taxon>Gunneridae</taxon>
        <taxon>Pentapetalae</taxon>
        <taxon>rosids</taxon>
        <taxon>malvids</taxon>
        <taxon>Malvales</taxon>
        <taxon>Malvaceae</taxon>
        <taxon>Malvoideae</taxon>
        <taxon>Hibiscus</taxon>
    </lineage>
</organism>
<evidence type="ECO:0000256" key="2">
    <source>
        <dbReference type="ARBA" id="ARBA00022676"/>
    </source>
</evidence>
<dbReference type="InterPro" id="IPR050481">
    <property type="entry name" value="UDP-glycosyltransf_plant"/>
</dbReference>
<gene>
    <name evidence="3" type="ORF">HRI_004133500</name>
</gene>
<dbReference type="GO" id="GO:0035251">
    <property type="term" value="F:UDP-glucosyltransferase activity"/>
    <property type="evidence" value="ECO:0007669"/>
    <property type="project" value="InterPro"/>
</dbReference>
<keyword evidence="2" id="KW-0328">Glycosyltransferase</keyword>
<dbReference type="AlphaFoldDB" id="A0A9W7MHL6"/>
<dbReference type="Proteomes" id="UP001165190">
    <property type="component" value="Unassembled WGS sequence"/>
</dbReference>
<comment type="similarity">
    <text evidence="1">Belongs to the UDP-glycosyltransferase family.</text>
</comment>
<keyword evidence="2" id="KW-0808">Transferase</keyword>
<evidence type="ECO:0000313" key="3">
    <source>
        <dbReference type="EMBL" id="GMJ04643.1"/>
    </source>
</evidence>
<keyword evidence="4" id="KW-1185">Reference proteome</keyword>
<dbReference type="PANTHER" id="PTHR48048:SF76">
    <property type="entry name" value="UDP-GLYCOSYLTRANSFERASE 708D1-LIKE"/>
    <property type="match status" value="1"/>
</dbReference>
<reference evidence="3" key="1">
    <citation type="submission" date="2023-05" db="EMBL/GenBank/DDBJ databases">
        <title>Genome and transcriptome analyses reveal genes involved in the formation of fine ridges on petal epidermal cells in Hibiscus trionum.</title>
        <authorList>
            <person name="Koshimizu S."/>
            <person name="Masuda S."/>
            <person name="Ishii T."/>
            <person name="Shirasu K."/>
            <person name="Hoshino A."/>
            <person name="Arita M."/>
        </authorList>
    </citation>
    <scope>NUCLEOTIDE SEQUENCE</scope>
    <source>
        <strain evidence="3">Hamamatsu line</strain>
    </source>
</reference>
<accession>A0A9W7MHL6</accession>
<comment type="caution">
    <text evidence="3">The sequence shown here is derived from an EMBL/GenBank/DDBJ whole genome shotgun (WGS) entry which is preliminary data.</text>
</comment>
<proteinExistence type="inferred from homology"/>
<sequence length="166" mass="18046">MSNSDAIRPSHVHVALLPSSGMGHLLPFLRIAASLIRHQCPVTLITTHPIVSSAESQVISTFLSLFPQVTEKKFTLIPIDPTTANTTDPFFLQWETIRQSAHLLSPLISSSSPPLSFMVTDVTLLSSVISVTKNLCLPNYILFTSSARMLSLFSSFPSIPSSIPKA</sequence>
<dbReference type="Gene3D" id="3.40.50.2000">
    <property type="entry name" value="Glycogen Phosphorylase B"/>
    <property type="match status" value="1"/>
</dbReference>
<dbReference type="OrthoDB" id="5835829at2759"/>